<evidence type="ECO:0000256" key="7">
    <source>
        <dbReference type="ARBA" id="ARBA00048670"/>
    </source>
</evidence>
<dbReference type="PANTHER" id="PTHR30239:SF0">
    <property type="entry name" value="ACETOLACTATE SYNTHASE SMALL SUBUNIT 1, CHLOROPLASTIC"/>
    <property type="match status" value="1"/>
</dbReference>
<organism evidence="10 11">
    <name type="scientific">Collinsella acetigenes</name>
    <dbReference type="NCBI Taxonomy" id="2713419"/>
    <lineage>
        <taxon>Bacteria</taxon>
        <taxon>Bacillati</taxon>
        <taxon>Actinomycetota</taxon>
        <taxon>Coriobacteriia</taxon>
        <taxon>Coriobacteriales</taxon>
        <taxon>Coriobacteriaceae</taxon>
        <taxon>Collinsella</taxon>
    </lineage>
</organism>
<dbReference type="InterPro" id="IPR027271">
    <property type="entry name" value="Acetolactate_synth/TF_NikR_C"/>
</dbReference>
<keyword evidence="5 8" id="KW-0028">Amino-acid biosynthesis</keyword>
<evidence type="ECO:0000256" key="8">
    <source>
        <dbReference type="RuleBase" id="RU368092"/>
    </source>
</evidence>
<gene>
    <name evidence="10" type="primary">ilvN</name>
    <name evidence="10" type="ORF">HF320_03615</name>
</gene>
<keyword evidence="6 8" id="KW-0100">Branched-chain amino acid biosynthesis</keyword>
<dbReference type="CDD" id="cd04878">
    <property type="entry name" value="ACT_AHAS"/>
    <property type="match status" value="1"/>
</dbReference>
<dbReference type="GO" id="GO:0009097">
    <property type="term" value="P:isoleucine biosynthetic process"/>
    <property type="evidence" value="ECO:0007669"/>
    <property type="project" value="UniProtKB-UniRule"/>
</dbReference>
<comment type="pathway">
    <text evidence="1 8">Amino-acid biosynthesis; L-isoleucine biosynthesis; L-isoleucine from 2-oxobutanoate: step 1/4.</text>
</comment>
<comment type="subunit">
    <text evidence="4 8">Dimer of large and small chains.</text>
</comment>
<dbReference type="RefSeq" id="WP_022387721.1">
    <property type="nucleotide sequence ID" value="NZ_JABBCP010000002.1"/>
</dbReference>
<dbReference type="UniPathway" id="UPA00049">
    <property type="reaction ID" value="UER00059"/>
</dbReference>
<dbReference type="FunFam" id="3.30.70.260:FF:000001">
    <property type="entry name" value="Acetolactate synthase, small subunit"/>
    <property type="match status" value="1"/>
</dbReference>
<evidence type="ECO:0000313" key="11">
    <source>
        <dbReference type="Proteomes" id="UP000546970"/>
    </source>
</evidence>
<accession>A0A7X9UBF7</accession>
<dbReference type="Pfam" id="PF22629">
    <property type="entry name" value="ACT_AHAS_ss"/>
    <property type="match status" value="1"/>
</dbReference>
<name>A0A7X9UBF7_9ACTN</name>
<keyword evidence="11" id="KW-1185">Reference proteome</keyword>
<evidence type="ECO:0000313" key="10">
    <source>
        <dbReference type="EMBL" id="NMF55419.1"/>
    </source>
</evidence>
<dbReference type="EC" id="2.2.1.6" evidence="8"/>
<dbReference type="InterPro" id="IPR004789">
    <property type="entry name" value="Acetalactate_synth_ssu"/>
</dbReference>
<dbReference type="UniPathway" id="UPA00047">
    <property type="reaction ID" value="UER00055"/>
</dbReference>
<dbReference type="PANTHER" id="PTHR30239">
    <property type="entry name" value="ACETOLACTATE SYNTHASE SMALL SUBUNIT"/>
    <property type="match status" value="1"/>
</dbReference>
<evidence type="ECO:0000256" key="4">
    <source>
        <dbReference type="ARBA" id="ARBA00011744"/>
    </source>
</evidence>
<evidence type="ECO:0000256" key="6">
    <source>
        <dbReference type="ARBA" id="ARBA00023304"/>
    </source>
</evidence>
<dbReference type="InterPro" id="IPR019455">
    <property type="entry name" value="Acetolactate_synth_ssu_C"/>
</dbReference>
<evidence type="ECO:0000256" key="5">
    <source>
        <dbReference type="ARBA" id="ARBA00022605"/>
    </source>
</evidence>
<proteinExistence type="inferred from homology"/>
<dbReference type="Proteomes" id="UP000546970">
    <property type="component" value="Unassembled WGS sequence"/>
</dbReference>
<dbReference type="EMBL" id="JABBCP010000002">
    <property type="protein sequence ID" value="NMF55419.1"/>
    <property type="molecule type" value="Genomic_DNA"/>
</dbReference>
<evidence type="ECO:0000256" key="3">
    <source>
        <dbReference type="ARBA" id="ARBA00006341"/>
    </source>
</evidence>
<dbReference type="GO" id="GO:1990610">
    <property type="term" value="F:acetolactate synthase regulator activity"/>
    <property type="evidence" value="ECO:0007669"/>
    <property type="project" value="UniProtKB-UniRule"/>
</dbReference>
<dbReference type="AlphaFoldDB" id="A0A7X9UBF7"/>
<dbReference type="Pfam" id="PF10369">
    <property type="entry name" value="ALS_ss_C"/>
    <property type="match status" value="1"/>
</dbReference>
<dbReference type="NCBIfam" id="TIGR00119">
    <property type="entry name" value="acolac_sm"/>
    <property type="match status" value="1"/>
</dbReference>
<dbReference type="InterPro" id="IPR054480">
    <property type="entry name" value="AHAS_small-like_ACT"/>
</dbReference>
<dbReference type="Gene3D" id="3.30.70.1150">
    <property type="entry name" value="ACT-like. Chain A, domain 2"/>
    <property type="match status" value="1"/>
</dbReference>
<evidence type="ECO:0000256" key="2">
    <source>
        <dbReference type="ARBA" id="ARBA00005025"/>
    </source>
</evidence>
<keyword evidence="8 10" id="KW-0808">Transferase</keyword>
<dbReference type="GeneID" id="98651453"/>
<comment type="pathway">
    <text evidence="2 8">Amino-acid biosynthesis; L-valine biosynthesis; L-valine from pyruvate: step 1/4.</text>
</comment>
<dbReference type="GO" id="GO:0009099">
    <property type="term" value="P:L-valine biosynthetic process"/>
    <property type="evidence" value="ECO:0007669"/>
    <property type="project" value="UniProtKB-UniRule"/>
</dbReference>
<comment type="function">
    <text evidence="8">Catalyzes the conversion of 2 pyruvate molecules into acetolactate in the first common step of the biosynthetic pathway of the branched-amino acids such as leucine, isoleucine, and valine.</text>
</comment>
<dbReference type="InterPro" id="IPR045865">
    <property type="entry name" value="ACT-like_dom_sf"/>
</dbReference>
<comment type="caution">
    <text evidence="10">The sequence shown here is derived from an EMBL/GenBank/DDBJ whole genome shotgun (WGS) entry which is preliminary data.</text>
</comment>
<dbReference type="Gene3D" id="3.30.70.260">
    <property type="match status" value="1"/>
</dbReference>
<comment type="catalytic activity">
    <reaction evidence="7 8">
        <text>2 pyruvate + H(+) = (2S)-2-acetolactate + CO2</text>
        <dbReference type="Rhea" id="RHEA:25249"/>
        <dbReference type="ChEBI" id="CHEBI:15361"/>
        <dbReference type="ChEBI" id="CHEBI:15378"/>
        <dbReference type="ChEBI" id="CHEBI:16526"/>
        <dbReference type="ChEBI" id="CHEBI:58476"/>
        <dbReference type="EC" id="2.2.1.6"/>
    </reaction>
</comment>
<feature type="domain" description="ACT" evidence="9">
    <location>
        <begin position="4"/>
        <end position="78"/>
    </location>
</feature>
<dbReference type="InterPro" id="IPR039557">
    <property type="entry name" value="AHAS_ACT"/>
</dbReference>
<dbReference type="InterPro" id="IPR002912">
    <property type="entry name" value="ACT_dom"/>
</dbReference>
<sequence length="163" mass="18173">MKHILSVLVENKSGVLSRVTGMISRRGFNIESLTVAPTEDETLSRMTIIVEADEVGFEQITKQLHKLVSVFKISDLTEADAIERELVLFKVLATPERRHEIIEIANVFRAKVVDVGKNTLTVEATGTPSKLDAMEDLFRGYGIRQLTRTGKIAMSRGAHDHDL</sequence>
<dbReference type="GO" id="GO:0005829">
    <property type="term" value="C:cytosol"/>
    <property type="evidence" value="ECO:0007669"/>
    <property type="project" value="TreeGrafter"/>
</dbReference>
<dbReference type="FunFam" id="3.30.70.1150:FF:000001">
    <property type="entry name" value="Acetolactate synthase small subunit"/>
    <property type="match status" value="1"/>
</dbReference>
<evidence type="ECO:0000256" key="1">
    <source>
        <dbReference type="ARBA" id="ARBA00004974"/>
    </source>
</evidence>
<dbReference type="NCBIfam" id="NF008864">
    <property type="entry name" value="PRK11895.1"/>
    <property type="match status" value="1"/>
</dbReference>
<dbReference type="PROSITE" id="PS51671">
    <property type="entry name" value="ACT"/>
    <property type="match status" value="1"/>
</dbReference>
<reference evidence="10 11" key="1">
    <citation type="submission" date="2020-04" db="EMBL/GenBank/DDBJ databases">
        <title>Collinsella sp. KGMB02528 nov., an anaerobic actinobacterium isolated from human feces.</title>
        <authorList>
            <person name="Han K.-I."/>
            <person name="Eom M.K."/>
            <person name="Kim J.-S."/>
            <person name="Lee K.C."/>
            <person name="Suh M.K."/>
            <person name="Park S.-H."/>
            <person name="Lee J.H."/>
            <person name="Kang S.W."/>
            <person name="Park J.-E."/>
            <person name="Oh B.S."/>
            <person name="Yu S.Y."/>
            <person name="Choi S.-H."/>
            <person name="Lee D.H."/>
            <person name="Yoon H."/>
            <person name="Kim B.-Y."/>
            <person name="Lee J.H."/>
            <person name="Lee J.-S."/>
        </authorList>
    </citation>
    <scope>NUCLEOTIDE SEQUENCE [LARGE SCALE GENOMIC DNA]</scope>
    <source>
        <strain evidence="10 11">KGMB02528</strain>
    </source>
</reference>
<dbReference type="SUPFAM" id="SSF55021">
    <property type="entry name" value="ACT-like"/>
    <property type="match status" value="2"/>
</dbReference>
<protein>
    <recommendedName>
        <fullName evidence="8">Acetolactate synthase small subunit</fullName>
        <shortName evidence="8">AHAS</shortName>
        <shortName evidence="8">ALS</shortName>
        <ecNumber evidence="8">2.2.1.6</ecNumber>
    </recommendedName>
    <alternativeName>
        <fullName evidence="8">Acetohydroxy-acid synthase small subunit</fullName>
    </alternativeName>
</protein>
<evidence type="ECO:0000259" key="9">
    <source>
        <dbReference type="PROSITE" id="PS51671"/>
    </source>
</evidence>
<comment type="similarity">
    <text evidence="3 8">Belongs to the acetolactate synthase small subunit family.</text>
</comment>
<dbReference type="GO" id="GO:0003984">
    <property type="term" value="F:acetolactate synthase activity"/>
    <property type="evidence" value="ECO:0007669"/>
    <property type="project" value="UniProtKB-UniRule"/>
</dbReference>